<evidence type="ECO:0000313" key="3">
    <source>
        <dbReference type="Proteomes" id="UP000636709"/>
    </source>
</evidence>
<accession>A0A835AY71</accession>
<dbReference type="Proteomes" id="UP000636709">
    <property type="component" value="Unassembled WGS sequence"/>
</dbReference>
<name>A0A835AY71_9POAL</name>
<feature type="region of interest" description="Disordered" evidence="1">
    <location>
        <begin position="1"/>
        <end position="20"/>
    </location>
</feature>
<sequence length="264" mass="28389">MAKAAAAETPPRPGPGGARSRCMEKAVAHRQSVLSLVKPRAMGAPCPRTSRKGGQCGWHLLAMDHAMKPAAASLSASSSRRWPLPPDLLSAGIMLVAAGHCPIASPRGAGCLLARCRGCAGIRCVLIVRRIQGGCRGALAPAPAAAEEVGQDDDDDDDEWVEDPVGHPLYDSGYEQWRWQPTCVAPPEPEPTCNVIRIGDGVVPFLVKLDQLPARLQQKLGADFLIFKTGEWTHTCKLKAAPNREGKPLSMDQQQQPQTYADHW</sequence>
<evidence type="ECO:0000256" key="1">
    <source>
        <dbReference type="SAM" id="MobiDB-lite"/>
    </source>
</evidence>
<feature type="compositionally biased region" description="Polar residues" evidence="1">
    <location>
        <begin position="251"/>
        <end position="264"/>
    </location>
</feature>
<evidence type="ECO:0000313" key="2">
    <source>
        <dbReference type="EMBL" id="KAF8676034.1"/>
    </source>
</evidence>
<feature type="region of interest" description="Disordered" evidence="1">
    <location>
        <begin position="243"/>
        <end position="264"/>
    </location>
</feature>
<reference evidence="2" key="1">
    <citation type="submission" date="2020-07" db="EMBL/GenBank/DDBJ databases">
        <title>Genome sequence and genetic diversity analysis of an under-domesticated orphan crop, white fonio (Digitaria exilis).</title>
        <authorList>
            <person name="Bennetzen J.L."/>
            <person name="Chen S."/>
            <person name="Ma X."/>
            <person name="Wang X."/>
            <person name="Yssel A.E.J."/>
            <person name="Chaluvadi S.R."/>
            <person name="Johnson M."/>
            <person name="Gangashetty P."/>
            <person name="Hamidou F."/>
            <person name="Sanogo M.D."/>
            <person name="Zwaenepoel A."/>
            <person name="Wallace J."/>
            <person name="Van De Peer Y."/>
            <person name="Van Deynze A."/>
        </authorList>
    </citation>
    <scope>NUCLEOTIDE SEQUENCE</scope>
    <source>
        <tissue evidence="2">Leaves</tissue>
    </source>
</reference>
<proteinExistence type="predicted"/>
<gene>
    <name evidence="2" type="ORF">HU200_047538</name>
</gene>
<organism evidence="2 3">
    <name type="scientific">Digitaria exilis</name>
    <dbReference type="NCBI Taxonomy" id="1010633"/>
    <lineage>
        <taxon>Eukaryota</taxon>
        <taxon>Viridiplantae</taxon>
        <taxon>Streptophyta</taxon>
        <taxon>Embryophyta</taxon>
        <taxon>Tracheophyta</taxon>
        <taxon>Spermatophyta</taxon>
        <taxon>Magnoliopsida</taxon>
        <taxon>Liliopsida</taxon>
        <taxon>Poales</taxon>
        <taxon>Poaceae</taxon>
        <taxon>PACMAD clade</taxon>
        <taxon>Panicoideae</taxon>
        <taxon>Panicodae</taxon>
        <taxon>Paniceae</taxon>
        <taxon>Anthephorinae</taxon>
        <taxon>Digitaria</taxon>
    </lineage>
</organism>
<dbReference type="EMBL" id="JACEFO010002177">
    <property type="protein sequence ID" value="KAF8676034.1"/>
    <property type="molecule type" value="Genomic_DNA"/>
</dbReference>
<comment type="caution">
    <text evidence="2">The sequence shown here is derived from an EMBL/GenBank/DDBJ whole genome shotgun (WGS) entry which is preliminary data.</text>
</comment>
<dbReference type="AlphaFoldDB" id="A0A835AY71"/>
<protein>
    <submittedName>
        <fullName evidence="2">Uncharacterized protein</fullName>
    </submittedName>
</protein>
<keyword evidence="3" id="KW-1185">Reference proteome</keyword>